<protein>
    <submittedName>
        <fullName evidence="1">Uncharacterized protein</fullName>
    </submittedName>
</protein>
<keyword evidence="2" id="KW-1185">Reference proteome</keyword>
<gene>
    <name evidence="1" type="ORF">SH601_14325</name>
</gene>
<organism evidence="1 2">
    <name type="scientific">Gracilibacillus pellucidus</name>
    <dbReference type="NCBI Taxonomy" id="3095368"/>
    <lineage>
        <taxon>Bacteria</taxon>
        <taxon>Bacillati</taxon>
        <taxon>Bacillota</taxon>
        <taxon>Bacilli</taxon>
        <taxon>Bacillales</taxon>
        <taxon>Bacillaceae</taxon>
        <taxon>Gracilibacillus</taxon>
    </lineage>
</organism>
<dbReference type="EMBL" id="JAWZSR010000009">
    <property type="protein sequence ID" value="MDX8047164.1"/>
    <property type="molecule type" value="Genomic_DNA"/>
</dbReference>
<proteinExistence type="predicted"/>
<reference evidence="1" key="1">
    <citation type="submission" date="2023-11" db="EMBL/GenBank/DDBJ databases">
        <title>Gracilibacillus pellucida a moderately halophilic bacterium isolated from saline soil in Xinjiang province.</title>
        <authorList>
            <person name="Zhang Z."/>
            <person name="Tan F."/>
            <person name="Wang Y."/>
            <person name="Xia M."/>
        </authorList>
    </citation>
    <scope>NUCLEOTIDE SEQUENCE</scope>
    <source>
        <strain evidence="1">S3-1-1</strain>
    </source>
</reference>
<accession>A0ACC6M869</accession>
<evidence type="ECO:0000313" key="1">
    <source>
        <dbReference type="EMBL" id="MDX8047164.1"/>
    </source>
</evidence>
<dbReference type="Proteomes" id="UP001277972">
    <property type="component" value="Unassembled WGS sequence"/>
</dbReference>
<comment type="caution">
    <text evidence="1">The sequence shown here is derived from an EMBL/GenBank/DDBJ whole genome shotgun (WGS) entry which is preliminary data.</text>
</comment>
<sequence length="130" mass="14725">MKKNITLIIFISLFVISLGFNIYLGVTSFIKSTYTPDLDDRDLLAEMTKMVIDSEEYQEIASNETIYAIDTGVSRFNVADPSSIFHYEVIVKTDKQSYSFTCDDEPCSTLSHSGSSYSRYSEEKTLLPLD</sequence>
<evidence type="ECO:0000313" key="2">
    <source>
        <dbReference type="Proteomes" id="UP001277972"/>
    </source>
</evidence>
<name>A0ACC6M869_9BACI</name>